<evidence type="ECO:0000313" key="2">
    <source>
        <dbReference type="EMBL" id="ORY89242.1"/>
    </source>
</evidence>
<dbReference type="EMBL" id="MCGN01000004">
    <property type="protein sequence ID" value="ORY98243.1"/>
    <property type="molecule type" value="Genomic_DNA"/>
</dbReference>
<dbReference type="EMBL" id="MCGN01000017">
    <property type="protein sequence ID" value="ORY89242.1"/>
    <property type="molecule type" value="Genomic_DNA"/>
</dbReference>
<proteinExistence type="predicted"/>
<protein>
    <submittedName>
        <fullName evidence="2">Uncharacterized protein</fullName>
    </submittedName>
</protein>
<keyword evidence="4" id="KW-1185">Reference proteome</keyword>
<evidence type="ECO:0000256" key="1">
    <source>
        <dbReference type="SAM" id="MobiDB-lite"/>
    </source>
</evidence>
<evidence type="ECO:0000313" key="4">
    <source>
        <dbReference type="Proteomes" id="UP000242180"/>
    </source>
</evidence>
<dbReference type="OrthoDB" id="2263377at2759"/>
<comment type="caution">
    <text evidence="2">The sequence shown here is derived from an EMBL/GenBank/DDBJ whole genome shotgun (WGS) entry which is preliminary data.</text>
</comment>
<feature type="compositionally biased region" description="Polar residues" evidence="1">
    <location>
        <begin position="25"/>
        <end position="44"/>
    </location>
</feature>
<reference evidence="2 4" key="1">
    <citation type="submission" date="2016-07" db="EMBL/GenBank/DDBJ databases">
        <title>Pervasive Adenine N6-methylation of Active Genes in Fungi.</title>
        <authorList>
            <consortium name="DOE Joint Genome Institute"/>
            <person name="Mondo S.J."/>
            <person name="Dannebaum R.O."/>
            <person name="Kuo R.C."/>
            <person name="Labutti K."/>
            <person name="Haridas S."/>
            <person name="Kuo A."/>
            <person name="Salamov A."/>
            <person name="Ahrendt S.R."/>
            <person name="Lipzen A."/>
            <person name="Sullivan W."/>
            <person name="Andreopoulos W.B."/>
            <person name="Clum A."/>
            <person name="Lindquist E."/>
            <person name="Daum C."/>
            <person name="Ramamoorthy G.K."/>
            <person name="Gryganskyi A."/>
            <person name="Culley D."/>
            <person name="Magnuson J.K."/>
            <person name="James T.Y."/>
            <person name="O'Malley M.A."/>
            <person name="Stajich J.E."/>
            <person name="Spatafora J.W."/>
            <person name="Visel A."/>
            <person name="Grigoriev I.V."/>
        </authorList>
    </citation>
    <scope>NUCLEOTIDE SEQUENCE [LARGE SCALE GENOMIC DNA]</scope>
    <source>
        <strain evidence="2 4">NRRL 2496</strain>
    </source>
</reference>
<gene>
    <name evidence="3" type="ORF">BCR43DRAFT_491085</name>
    <name evidence="2" type="ORF">BCR43DRAFT_500133</name>
</gene>
<name>A0A1X2GZ15_SYNRA</name>
<dbReference type="AlphaFoldDB" id="A0A1X2GZ15"/>
<feature type="region of interest" description="Disordered" evidence="1">
    <location>
        <begin position="14"/>
        <end position="67"/>
    </location>
</feature>
<dbReference type="InParanoid" id="A0A1X2GZ15"/>
<organism evidence="2 4">
    <name type="scientific">Syncephalastrum racemosum</name>
    <name type="common">Filamentous fungus</name>
    <dbReference type="NCBI Taxonomy" id="13706"/>
    <lineage>
        <taxon>Eukaryota</taxon>
        <taxon>Fungi</taxon>
        <taxon>Fungi incertae sedis</taxon>
        <taxon>Mucoromycota</taxon>
        <taxon>Mucoromycotina</taxon>
        <taxon>Mucoromycetes</taxon>
        <taxon>Mucorales</taxon>
        <taxon>Syncephalastraceae</taxon>
        <taxon>Syncephalastrum</taxon>
    </lineage>
</organism>
<sequence>MAKSKRLAGAIMCRRTSPEYRDSDTLSMTEASQRATESGATESGATEPGATEPGVTEPGATEPRTTELPLKGPCWYAQLCAYLSVEEELPLAGMREKCHAFSKAIRKTAKSDDVCVMSVLLTRAIETFDNWTVESRLNESSFVNQHQHLSPTIKIVFSRHFGLYSRYGETRIETQ</sequence>
<evidence type="ECO:0000313" key="3">
    <source>
        <dbReference type="EMBL" id="ORY98243.1"/>
    </source>
</evidence>
<accession>A0A1X2GZ15</accession>
<dbReference type="Proteomes" id="UP000242180">
    <property type="component" value="Unassembled WGS sequence"/>
</dbReference>